<sequence>MSRPDECLVSTFDSELSTVEVVPIARLLPADSPRQWGEDDEHVRLLAESEAPLPPIIAHRPSMRVIDGMHRLLAARWRGRHEIQVRFFDGPAEDAFILAVKANVRHGLPLSAAERTAAAIRIIRAHPEWSDRAIAATTGLSAKTVGAQRLRMQGDPGRPARIGKDGRVRPLNSAEGRRIAARLIAEDPTASLRSIAKRAGIAPGTVRDVRYRLERGEDPVPSRPQAAPTTPVTPTTAPGSPRPAPPHLTAHRDTAPMSAEAREAMFRSLCRDPSLRMNETGRLLLRMMEIHMAADHRHIAAAVPAHCADSISAMATACAEVWQELATLVRASAQPFHPATSWDTVTAV</sequence>
<organism evidence="3 4">
    <name type="scientific">Streptomyces graminofaciens</name>
    <dbReference type="NCBI Taxonomy" id="68212"/>
    <lineage>
        <taxon>Bacteria</taxon>
        <taxon>Bacillati</taxon>
        <taxon>Actinomycetota</taxon>
        <taxon>Actinomycetes</taxon>
        <taxon>Kitasatosporales</taxon>
        <taxon>Streptomycetaceae</taxon>
        <taxon>Streptomyces</taxon>
    </lineage>
</organism>
<dbReference type="InterPro" id="IPR036086">
    <property type="entry name" value="ParB/Sulfiredoxin_sf"/>
</dbReference>
<gene>
    <name evidence="3" type="ORF">SGFS_074050</name>
</gene>
<proteinExistence type="predicted"/>
<name>A0ABN5VSF8_9ACTN</name>
<dbReference type="SMART" id="SM00470">
    <property type="entry name" value="ParB"/>
    <property type="match status" value="1"/>
</dbReference>
<dbReference type="InterPro" id="IPR003115">
    <property type="entry name" value="ParB_N"/>
</dbReference>
<feature type="compositionally biased region" description="Low complexity" evidence="1">
    <location>
        <begin position="224"/>
        <end position="238"/>
    </location>
</feature>
<reference evidence="3 4" key="1">
    <citation type="journal article" date="2010" name="ChemBioChem">
        <title>Cloning and characterization of the biosynthetic gene cluster of 16-membered macrolide antibiotic FD-891: involvement of a dual functional cytochrome P450 monooxygenase catalyzing epoxidation and hydroxylation.</title>
        <authorList>
            <person name="Kudo F."/>
            <person name="Motegi A."/>
            <person name="Mizoue K."/>
            <person name="Eguchi T."/>
        </authorList>
    </citation>
    <scope>NUCLEOTIDE SEQUENCE [LARGE SCALE GENOMIC DNA]</scope>
    <source>
        <strain evidence="3 4">A-8890</strain>
    </source>
</reference>
<protein>
    <recommendedName>
        <fullName evidence="2">ParB-like N-terminal domain-containing protein</fullName>
    </recommendedName>
</protein>
<dbReference type="CDD" id="cd16387">
    <property type="entry name" value="ParB_N_Srx"/>
    <property type="match status" value="1"/>
</dbReference>
<evidence type="ECO:0000259" key="2">
    <source>
        <dbReference type="SMART" id="SM00470"/>
    </source>
</evidence>
<feature type="domain" description="ParB-like N-terminal" evidence="2">
    <location>
        <begin position="20"/>
        <end position="104"/>
    </location>
</feature>
<evidence type="ECO:0000313" key="3">
    <source>
        <dbReference type="EMBL" id="BBC36111.1"/>
    </source>
</evidence>
<evidence type="ECO:0000313" key="4">
    <source>
        <dbReference type="Proteomes" id="UP001321542"/>
    </source>
</evidence>
<feature type="region of interest" description="Disordered" evidence="1">
    <location>
        <begin position="215"/>
        <end position="251"/>
    </location>
</feature>
<reference evidence="3 4" key="2">
    <citation type="journal article" date="2023" name="ChemBioChem">
        <title>Acyltransferase Domain Exchange between Two Independent Type I Polyketide Synthases in the Same Producer Strain of Macrolide Antibiotics.</title>
        <authorList>
            <person name="Kudo F."/>
            <person name="Kishikawa K."/>
            <person name="Tsuboi K."/>
            <person name="Kido T."/>
            <person name="Usui T."/>
            <person name="Hashimoto J."/>
            <person name="Shin-Ya K."/>
            <person name="Miyanaga A."/>
            <person name="Eguchi T."/>
        </authorList>
    </citation>
    <scope>NUCLEOTIDE SEQUENCE [LARGE SCALE GENOMIC DNA]</scope>
    <source>
        <strain evidence="3 4">A-8890</strain>
    </source>
</reference>
<dbReference type="SUPFAM" id="SSF110849">
    <property type="entry name" value="ParB/Sulfiredoxin"/>
    <property type="match status" value="1"/>
</dbReference>
<dbReference type="EMBL" id="AP018448">
    <property type="protein sequence ID" value="BBC36111.1"/>
    <property type="molecule type" value="Genomic_DNA"/>
</dbReference>
<dbReference type="Proteomes" id="UP001321542">
    <property type="component" value="Chromosome"/>
</dbReference>
<keyword evidence="4" id="KW-1185">Reference proteome</keyword>
<evidence type="ECO:0000256" key="1">
    <source>
        <dbReference type="SAM" id="MobiDB-lite"/>
    </source>
</evidence>
<accession>A0ABN5VSF8</accession>
<dbReference type="RefSeq" id="WP_286256380.1">
    <property type="nucleotide sequence ID" value="NZ_AP018448.1"/>
</dbReference>